<dbReference type="AlphaFoldDB" id="A0A517VQK6"/>
<dbReference type="InterPro" id="IPR000917">
    <property type="entry name" value="Sulfatase_N"/>
</dbReference>
<accession>A0A517VQK6</accession>
<gene>
    <name evidence="2" type="primary">atsA_8</name>
    <name evidence="2" type="ORF">V144x_07460</name>
</gene>
<dbReference type="PANTHER" id="PTHR43751:SF1">
    <property type="entry name" value="SULFATASE ATSG-RELATED"/>
    <property type="match status" value="1"/>
</dbReference>
<dbReference type="CDD" id="cd16027">
    <property type="entry name" value="SGSH"/>
    <property type="match status" value="1"/>
</dbReference>
<evidence type="ECO:0000313" key="2">
    <source>
        <dbReference type="EMBL" id="QDT95304.1"/>
    </source>
</evidence>
<dbReference type="Proteomes" id="UP000318704">
    <property type="component" value="Chromosome"/>
</dbReference>
<dbReference type="Pfam" id="PF00884">
    <property type="entry name" value="Sulfatase"/>
    <property type="match status" value="1"/>
</dbReference>
<protein>
    <submittedName>
        <fullName evidence="2">Arylsulfatase</fullName>
        <ecNumber evidence="2">3.1.6.1</ecNumber>
    </submittedName>
</protein>
<reference evidence="2 3" key="1">
    <citation type="submission" date="2019-03" db="EMBL/GenBank/DDBJ databases">
        <title>Deep-cultivation of Planctomycetes and their phenomic and genomic characterization uncovers novel biology.</title>
        <authorList>
            <person name="Wiegand S."/>
            <person name="Jogler M."/>
            <person name="Boedeker C."/>
            <person name="Pinto D."/>
            <person name="Vollmers J."/>
            <person name="Rivas-Marin E."/>
            <person name="Kohn T."/>
            <person name="Peeters S.H."/>
            <person name="Heuer A."/>
            <person name="Rast P."/>
            <person name="Oberbeckmann S."/>
            <person name="Bunk B."/>
            <person name="Jeske O."/>
            <person name="Meyerdierks A."/>
            <person name="Storesund J.E."/>
            <person name="Kallscheuer N."/>
            <person name="Luecker S."/>
            <person name="Lage O.M."/>
            <person name="Pohl T."/>
            <person name="Merkel B.J."/>
            <person name="Hornburger P."/>
            <person name="Mueller R.-W."/>
            <person name="Bruemmer F."/>
            <person name="Labrenz M."/>
            <person name="Spormann A.M."/>
            <person name="Op den Camp H."/>
            <person name="Overmann J."/>
            <person name="Amann R."/>
            <person name="Jetten M.S.M."/>
            <person name="Mascher T."/>
            <person name="Medema M.H."/>
            <person name="Devos D.P."/>
            <person name="Kaster A.-K."/>
            <person name="Ovreas L."/>
            <person name="Rohde M."/>
            <person name="Galperin M.Y."/>
            <person name="Jogler C."/>
        </authorList>
    </citation>
    <scope>NUCLEOTIDE SEQUENCE [LARGE SCALE GENOMIC DNA]</scope>
    <source>
        <strain evidence="2 3">V144</strain>
    </source>
</reference>
<keyword evidence="2" id="KW-0378">Hydrolase</keyword>
<evidence type="ECO:0000313" key="3">
    <source>
        <dbReference type="Proteomes" id="UP000318704"/>
    </source>
</evidence>
<feature type="domain" description="Sulfatase N-terminal" evidence="1">
    <location>
        <begin position="34"/>
        <end position="324"/>
    </location>
</feature>
<dbReference type="PANTHER" id="PTHR43751">
    <property type="entry name" value="SULFATASE"/>
    <property type="match status" value="1"/>
</dbReference>
<proteinExistence type="predicted"/>
<name>A0A517VQK6_9PLAN</name>
<dbReference type="GO" id="GO:0004065">
    <property type="term" value="F:arylsulfatase activity"/>
    <property type="evidence" value="ECO:0007669"/>
    <property type="project" value="UniProtKB-EC"/>
</dbReference>
<dbReference type="SUPFAM" id="SSF53649">
    <property type="entry name" value="Alkaline phosphatase-like"/>
    <property type="match status" value="1"/>
</dbReference>
<dbReference type="KEGG" id="gaw:V144x_07460"/>
<dbReference type="InterPro" id="IPR052701">
    <property type="entry name" value="GAG_Ulvan_Degrading_Sulfatases"/>
</dbReference>
<dbReference type="Gene3D" id="3.40.720.10">
    <property type="entry name" value="Alkaline Phosphatase, subunit A"/>
    <property type="match status" value="1"/>
</dbReference>
<dbReference type="InterPro" id="IPR017850">
    <property type="entry name" value="Alkaline_phosphatase_core_sf"/>
</dbReference>
<evidence type="ECO:0000259" key="1">
    <source>
        <dbReference type="Pfam" id="PF00884"/>
    </source>
</evidence>
<organism evidence="2 3">
    <name type="scientific">Gimesia aquarii</name>
    <dbReference type="NCBI Taxonomy" id="2527964"/>
    <lineage>
        <taxon>Bacteria</taxon>
        <taxon>Pseudomonadati</taxon>
        <taxon>Planctomycetota</taxon>
        <taxon>Planctomycetia</taxon>
        <taxon>Planctomycetales</taxon>
        <taxon>Planctomycetaceae</taxon>
        <taxon>Gimesia</taxon>
    </lineage>
</organism>
<dbReference type="EC" id="3.1.6.1" evidence="2"/>
<dbReference type="EMBL" id="CP037920">
    <property type="protein sequence ID" value="QDT95304.1"/>
    <property type="molecule type" value="Genomic_DNA"/>
</dbReference>
<sequence>MDQRDIRVLFFVFLCLIIAGSVTAEVAEAQQSRPNILFCIADDASFPHMGAYGCSWVKTPGFDRVAREGLLFTNAYTPNAKCAPSRACILTGRNSWQLKQAGNHMAFFPPEFKTYVEALTDTGYFVGRTAKGWAPGVAVDATGKRRNPAGPAYNRSKAKPPAKGISAIDYAANFEQFLEDCPKEKSWCFWYGGLEPHRRYEYGSGVSKAGKKLTDIDRVPAYWPDTEVIRNDMLDYAYEIEHFDRHLVRMLEVLEQQNQLENTIVVVTADNGMPFPRVKGQEYERSNHLPLAIMWKKGINGKNRTVDDYVSFIDFAPTFIEAAGLQWEQTGMQPTAGRSLSDIFHSNQSGVINPRRDHVLIGKERHDIGRPFDQGYPIRGIVKGGMLYLKNDEPGRWPAGNPETGYLNCDGSPTKTAILNLRRTGKQESFWTWAFGRRKAEELYSIQDDPECLQNLAALPKFQDIKNALKQQLQEELIAQKDPRALGKGAVFEGYQYSDARTRNFYQRFMKGEKVKAGWVNETDFEAGPLD</sequence>
<dbReference type="RefSeq" id="WP_144981513.1">
    <property type="nucleotide sequence ID" value="NZ_CP037920.1"/>
</dbReference>